<feature type="compositionally biased region" description="Basic and acidic residues" evidence="1">
    <location>
        <begin position="568"/>
        <end position="582"/>
    </location>
</feature>
<name>A0AAD9S5S0_PHOAM</name>
<feature type="compositionally biased region" description="Low complexity" evidence="1">
    <location>
        <begin position="715"/>
        <end position="729"/>
    </location>
</feature>
<feature type="compositionally biased region" description="Basic and acidic residues" evidence="1">
    <location>
        <begin position="39"/>
        <end position="51"/>
    </location>
</feature>
<feature type="region of interest" description="Disordered" evidence="1">
    <location>
        <begin position="568"/>
        <end position="598"/>
    </location>
</feature>
<dbReference type="EMBL" id="JAUJFL010000009">
    <property type="protein sequence ID" value="KAK2597767.1"/>
    <property type="molecule type" value="Genomic_DNA"/>
</dbReference>
<feature type="compositionally biased region" description="Acidic residues" evidence="1">
    <location>
        <begin position="241"/>
        <end position="251"/>
    </location>
</feature>
<evidence type="ECO:0000313" key="2">
    <source>
        <dbReference type="EMBL" id="KAK2597767.1"/>
    </source>
</evidence>
<keyword evidence="3" id="KW-1185">Reference proteome</keyword>
<gene>
    <name evidence="2" type="ORF">N8I77_012531</name>
</gene>
<evidence type="ECO:0000313" key="3">
    <source>
        <dbReference type="Proteomes" id="UP001265746"/>
    </source>
</evidence>
<evidence type="ECO:0000256" key="1">
    <source>
        <dbReference type="SAM" id="MobiDB-lite"/>
    </source>
</evidence>
<sequence length="748" mass="83965">MDQNASSEVEELEASYRLLDEKRRRLEAQKKQGLQQAHRSYEVDRAADHEDIKEKELALQELKEKYYSELRNKEEALQTAYQREATRKRKHEAEIEQLNQELSRLKRRKPNDVGFQGRPETPRTSISPSTLAQDLGQHSLIELGPRTVGAHASPRAQNWPNSDNFDSPETSRPEQPSQGHKECSGVSGKLGDTVVESLIEQDHTNTVRIDTEEGMKSNLPQPDVYLDEDDLSASSESADASGDDINSEDEERMSKDEASRQFRSLPLTERTIPYQEVYRAAQDPQADYKHWIVEYPKGCGTWYIVRCVKHGLNWHNNPLPAAGKHILGPMHKCSSGKASSAIKELGERVIGCDQQKARASNAEYQNSLNLGYKPRKHMKQDRLQIRQKSAHKTTKHRPGNELSNEFVITDPVVGEVYQAWWDGEDTGWYLVVILPYSGDSDWKEFGMTGSLFTSGLAKEIPNCFKVVKIATNSGQEISRLTWAQGFQDGGPRVRSRKFPCLFLHPPLEIPTADQRFEIDAKAKVLAFRTAHQLRHQSTIHSISLDTRGIEAYQGLAREFKARLKEIRAKQDSAPGREVDHGSRMGAPSMKNRQRPNDTASVENMEDLGLSTGSNTLQDPHQHANVRDLSMPRDGSGDSTVLARFIPKNPRVSFPSNNGNSSIGEYGSHEGTYFDQSTATSTYHPIPSTSSITDRHSLNGEDDGLSAVEAWTSNTSSRQAQSIISQQKASPRAWQDTSSMSRTIIPQIV</sequence>
<dbReference type="Proteomes" id="UP001265746">
    <property type="component" value="Unassembled WGS sequence"/>
</dbReference>
<feature type="region of interest" description="Disordered" evidence="1">
    <location>
        <begin position="677"/>
        <end position="748"/>
    </location>
</feature>
<feature type="compositionally biased region" description="Basic and acidic residues" evidence="1">
    <location>
        <begin position="200"/>
        <end position="215"/>
    </location>
</feature>
<feature type="compositionally biased region" description="Polar residues" evidence="1">
    <location>
        <begin position="122"/>
        <end position="132"/>
    </location>
</feature>
<feature type="compositionally biased region" description="Polar residues" evidence="1">
    <location>
        <begin position="734"/>
        <end position="748"/>
    </location>
</feature>
<feature type="region of interest" description="Disordered" evidence="1">
    <location>
        <begin position="100"/>
        <end position="264"/>
    </location>
</feature>
<comment type="caution">
    <text evidence="2">The sequence shown here is derived from an EMBL/GenBank/DDBJ whole genome shotgun (WGS) entry which is preliminary data.</text>
</comment>
<protein>
    <submittedName>
        <fullName evidence="2">Uncharacterized protein</fullName>
    </submittedName>
</protein>
<feature type="compositionally biased region" description="Polar residues" evidence="1">
    <location>
        <begin position="677"/>
        <end position="691"/>
    </location>
</feature>
<accession>A0AAD9S5S0</accession>
<feature type="region of interest" description="Disordered" evidence="1">
    <location>
        <begin position="28"/>
        <end position="51"/>
    </location>
</feature>
<proteinExistence type="predicted"/>
<dbReference type="AlphaFoldDB" id="A0AAD9S5S0"/>
<reference evidence="2" key="1">
    <citation type="submission" date="2023-06" db="EMBL/GenBank/DDBJ databases">
        <authorList>
            <person name="Noh H."/>
        </authorList>
    </citation>
    <scope>NUCLEOTIDE SEQUENCE</scope>
    <source>
        <strain evidence="2">DUCC20226</strain>
    </source>
</reference>
<organism evidence="2 3">
    <name type="scientific">Phomopsis amygdali</name>
    <name type="common">Fusicoccum amygdali</name>
    <dbReference type="NCBI Taxonomy" id="1214568"/>
    <lineage>
        <taxon>Eukaryota</taxon>
        <taxon>Fungi</taxon>
        <taxon>Dikarya</taxon>
        <taxon>Ascomycota</taxon>
        <taxon>Pezizomycotina</taxon>
        <taxon>Sordariomycetes</taxon>
        <taxon>Sordariomycetidae</taxon>
        <taxon>Diaporthales</taxon>
        <taxon>Diaporthaceae</taxon>
        <taxon>Diaporthe</taxon>
    </lineage>
</organism>
<feature type="compositionally biased region" description="Polar residues" evidence="1">
    <location>
        <begin position="155"/>
        <end position="178"/>
    </location>
</feature>